<dbReference type="OrthoDB" id="5761505at2"/>
<dbReference type="AlphaFoldDB" id="A0A495V777"/>
<accession>A0A495V777</accession>
<keyword evidence="3" id="KW-1185">Reference proteome</keyword>
<feature type="transmembrane region" description="Helical" evidence="1">
    <location>
        <begin position="257"/>
        <end position="273"/>
    </location>
</feature>
<feature type="transmembrane region" description="Helical" evidence="1">
    <location>
        <begin position="319"/>
        <end position="337"/>
    </location>
</feature>
<evidence type="ECO:0000313" key="3">
    <source>
        <dbReference type="Proteomes" id="UP000274556"/>
    </source>
</evidence>
<protein>
    <recommendedName>
        <fullName evidence="4">Dolichyl-phosphate-mannose-protein mannosyltransferase</fullName>
    </recommendedName>
</protein>
<feature type="transmembrane region" description="Helical" evidence="1">
    <location>
        <begin position="449"/>
        <end position="467"/>
    </location>
</feature>
<keyword evidence="1" id="KW-1133">Transmembrane helix</keyword>
<feature type="transmembrane region" description="Helical" evidence="1">
    <location>
        <begin position="37"/>
        <end position="56"/>
    </location>
</feature>
<comment type="caution">
    <text evidence="2">The sequence shown here is derived from an EMBL/GenBank/DDBJ whole genome shotgun (WGS) entry which is preliminary data.</text>
</comment>
<evidence type="ECO:0008006" key="4">
    <source>
        <dbReference type="Google" id="ProtNLM"/>
    </source>
</evidence>
<name>A0A495V777_9GAMM</name>
<keyword evidence="1" id="KW-0472">Membrane</keyword>
<evidence type="ECO:0000256" key="1">
    <source>
        <dbReference type="SAM" id="Phobius"/>
    </source>
</evidence>
<sequence length="494" mass="55039">MTQGLSWLSVWAALLLPSLAAILWLRVFWPEPTPGRWPLILGYGYVLGLIGVTLLLQLQAFLLGSLAFAPSALVLTLLVMIAIRVIRHQSPVAPSHRDAIPASFWTRLAFGMLALWLAVRFIGLALEVWWQPLFPWDAWTTWAARARVWSELRALVPFVSPQDWLSDTSGNAYTVDAWNYPATVSLIAAWPALALGSWNETAANLPWLGCALALALGFYGQARLWGVSALTALVFMWLLMSMPLLNTHIALAGYADLWMATALGFAFMAFLQWTRSEDRRQLGLALALILCSALIKQEGVMWALLFIPAWTAARLRGGWLLVLPGLLLGFGLLLWTTGGVSVDLPGLGQIWLGLERIELPYLGRFDLAYHGVWAPVLKHFFLYDNWHLLGYLTVLAVLWTLPRATRQDTQPWERAGIVWALASLIGLYILFFWTDAYLWAVQGTSINRVFMHFMPALVFWMMTVWVATRQTSAANASTARPAGAKPTAPGQTEN</sequence>
<evidence type="ECO:0000313" key="2">
    <source>
        <dbReference type="EMBL" id="RKT44473.1"/>
    </source>
</evidence>
<gene>
    <name evidence="2" type="ORF">BDD21_1857</name>
</gene>
<dbReference type="EMBL" id="RBXL01000001">
    <property type="protein sequence ID" value="RKT44473.1"/>
    <property type="molecule type" value="Genomic_DNA"/>
</dbReference>
<feature type="transmembrane region" description="Helical" evidence="1">
    <location>
        <begin position="386"/>
        <end position="404"/>
    </location>
</feature>
<reference evidence="2 3" key="1">
    <citation type="submission" date="2018-10" db="EMBL/GenBank/DDBJ databases">
        <title>Genomic Encyclopedia of Archaeal and Bacterial Type Strains, Phase II (KMG-II): from individual species to whole genera.</title>
        <authorList>
            <person name="Goeker M."/>
        </authorList>
    </citation>
    <scope>NUCLEOTIDE SEQUENCE [LARGE SCALE GENOMIC DNA]</scope>
    <source>
        <strain evidence="2 3">DSM 235</strain>
    </source>
</reference>
<organism evidence="2 3">
    <name type="scientific">Thiocapsa rosea</name>
    <dbReference type="NCBI Taxonomy" id="69360"/>
    <lineage>
        <taxon>Bacteria</taxon>
        <taxon>Pseudomonadati</taxon>
        <taxon>Pseudomonadota</taxon>
        <taxon>Gammaproteobacteria</taxon>
        <taxon>Chromatiales</taxon>
        <taxon>Chromatiaceae</taxon>
        <taxon>Thiocapsa</taxon>
    </lineage>
</organism>
<feature type="transmembrane region" description="Helical" evidence="1">
    <location>
        <begin position="104"/>
        <end position="126"/>
    </location>
</feature>
<feature type="transmembrane region" description="Helical" evidence="1">
    <location>
        <begin position="6"/>
        <end position="25"/>
    </location>
</feature>
<feature type="transmembrane region" description="Helical" evidence="1">
    <location>
        <begin position="225"/>
        <end position="245"/>
    </location>
</feature>
<keyword evidence="1" id="KW-0812">Transmembrane</keyword>
<dbReference type="RefSeq" id="WP_120796912.1">
    <property type="nucleotide sequence ID" value="NZ_RBXL01000001.1"/>
</dbReference>
<proteinExistence type="predicted"/>
<feature type="transmembrane region" description="Helical" evidence="1">
    <location>
        <begin position="62"/>
        <end position="83"/>
    </location>
</feature>
<feature type="transmembrane region" description="Helical" evidence="1">
    <location>
        <begin position="416"/>
        <end position="434"/>
    </location>
</feature>
<dbReference type="Proteomes" id="UP000274556">
    <property type="component" value="Unassembled WGS sequence"/>
</dbReference>